<protein>
    <recommendedName>
        <fullName evidence="6">Histidine kinase</fullName>
    </recommendedName>
</protein>
<evidence type="ECO:0000313" key="5">
    <source>
        <dbReference type="Proteomes" id="UP000593943"/>
    </source>
</evidence>
<feature type="transmembrane region" description="Helical" evidence="1">
    <location>
        <begin position="63"/>
        <end position="83"/>
    </location>
</feature>
<keyword evidence="1" id="KW-1133">Transmembrane helix</keyword>
<feature type="transmembrane region" description="Helical" evidence="1">
    <location>
        <begin position="89"/>
        <end position="120"/>
    </location>
</feature>
<dbReference type="AlphaFoldDB" id="A0A261FYJ5"/>
<evidence type="ECO:0000313" key="2">
    <source>
        <dbReference type="EMBL" id="OZG64249.1"/>
    </source>
</evidence>
<accession>A0A261FYJ5</accession>
<gene>
    <name evidence="3" type="ORF">BE0216_10550</name>
    <name evidence="2" type="ORF">BEUL_2210</name>
</gene>
<dbReference type="Gene3D" id="3.30.565.10">
    <property type="entry name" value="Histidine kinase-like ATPase, C-terminal domain"/>
    <property type="match status" value="1"/>
</dbReference>
<dbReference type="RefSeq" id="WP_094637710.1">
    <property type="nucleotide sequence ID" value="NZ_CP062938.1"/>
</dbReference>
<evidence type="ECO:0008006" key="6">
    <source>
        <dbReference type="Google" id="ProtNLM"/>
    </source>
</evidence>
<dbReference type="KEGG" id="beu:BE0216_10550"/>
<dbReference type="OrthoDB" id="3230748at2"/>
<dbReference type="EMBL" id="CP062938">
    <property type="protein sequence ID" value="QOL32824.1"/>
    <property type="molecule type" value="Genomic_DNA"/>
</dbReference>
<dbReference type="Proteomes" id="UP000593943">
    <property type="component" value="Chromosome"/>
</dbReference>
<dbReference type="EMBL" id="MWWZ01000017">
    <property type="protein sequence ID" value="OZG64249.1"/>
    <property type="molecule type" value="Genomic_DNA"/>
</dbReference>
<evidence type="ECO:0000313" key="3">
    <source>
        <dbReference type="EMBL" id="QOL32824.1"/>
    </source>
</evidence>
<feature type="transmembrane region" description="Helical" evidence="1">
    <location>
        <begin position="29"/>
        <end position="51"/>
    </location>
</feature>
<proteinExistence type="predicted"/>
<keyword evidence="5" id="KW-1185">Reference proteome</keyword>
<name>A0A261FYJ5_9BIFI</name>
<organism evidence="2 4">
    <name type="scientific">Bifidobacterium eulemuris</name>
    <dbReference type="NCBI Taxonomy" id="1765219"/>
    <lineage>
        <taxon>Bacteria</taxon>
        <taxon>Bacillati</taxon>
        <taxon>Actinomycetota</taxon>
        <taxon>Actinomycetes</taxon>
        <taxon>Bifidobacteriales</taxon>
        <taxon>Bifidobacteriaceae</taxon>
        <taxon>Bifidobacterium</taxon>
    </lineage>
</organism>
<keyword evidence="1" id="KW-0812">Transmembrane</keyword>
<sequence length="447" mass="48663">MTSPQPHHHTLPSISRWISFHLPFITHRWIAAFALASCALNIIVSFAAVHLTNPTAMQMTSPAIPYLLFMHVCVLSIALLPVAGSCTTIIVWCVGVLQPTAATGMPFTLIFSVCLAIAALEYCMEPAGFPTAIVAGIIAALGTSVERIDSSELVPSHEPMNLMPITVPLFLCVALFAHLLTRKEQLDALGNALRRKSDNEQTSRLLHDSISNEVTDAMLLLDDAMGTAQDEHASLRIQQARTHLQQAHAHTHELIALLDSDMKDAEAATTAGFSRWDFALAGPASPASHRADAANRISRDDLLAVFQRIEGQQTKAFTSLGFDGEILLPHSLACAHYASDTVHLLQGLFNECCANVRKHADPRYGYVISIESESNRFLLRVKDVPLHEKDSSSGDHIGNAHPSASIGLRLHTGLRRYEAELRAIGGTLTTQDENGFWTLEASIPAIR</sequence>
<reference evidence="3 5" key="2">
    <citation type="submission" date="2020-10" db="EMBL/GenBank/DDBJ databases">
        <title>Genome sequencing of Bifidobacterium eulemuris_DSMZ_100216.</title>
        <authorList>
            <person name="Kim J."/>
        </authorList>
    </citation>
    <scope>NUCLEOTIDE SEQUENCE [LARGE SCALE GENOMIC DNA]</scope>
    <source>
        <strain evidence="3 5">DSM 100216</strain>
    </source>
</reference>
<dbReference type="Proteomes" id="UP000216057">
    <property type="component" value="Unassembled WGS sequence"/>
</dbReference>
<feature type="transmembrane region" description="Helical" evidence="1">
    <location>
        <begin position="127"/>
        <end position="145"/>
    </location>
</feature>
<dbReference type="InterPro" id="IPR036890">
    <property type="entry name" value="HATPase_C_sf"/>
</dbReference>
<keyword evidence="1" id="KW-0472">Membrane</keyword>
<evidence type="ECO:0000313" key="4">
    <source>
        <dbReference type="Proteomes" id="UP000216057"/>
    </source>
</evidence>
<feature type="transmembrane region" description="Helical" evidence="1">
    <location>
        <begin position="165"/>
        <end position="181"/>
    </location>
</feature>
<evidence type="ECO:0000256" key="1">
    <source>
        <dbReference type="SAM" id="Phobius"/>
    </source>
</evidence>
<reference evidence="2 4" key="1">
    <citation type="journal article" date="2017" name="BMC Genomics">
        <title>Comparative genomic and phylogenomic analyses of the Bifidobacteriaceae family.</title>
        <authorList>
            <person name="Lugli G.A."/>
            <person name="Milani C."/>
            <person name="Turroni F."/>
            <person name="Duranti S."/>
            <person name="Mancabelli L."/>
            <person name="Mangifesta M."/>
            <person name="Ferrario C."/>
            <person name="Modesto M."/>
            <person name="Mattarelli P."/>
            <person name="Jiri K."/>
            <person name="van Sinderen D."/>
            <person name="Ventura M."/>
        </authorList>
    </citation>
    <scope>NUCLEOTIDE SEQUENCE [LARGE SCALE GENOMIC DNA]</scope>
    <source>
        <strain evidence="2 4">DSM 100216</strain>
    </source>
</reference>